<reference evidence="2" key="1">
    <citation type="submission" date="2014-11" db="EMBL/GenBank/DDBJ databases">
        <authorList>
            <person name="Otto D Thomas"/>
            <person name="Naeem Raeece"/>
        </authorList>
    </citation>
    <scope>NUCLEOTIDE SEQUENCE</scope>
</reference>
<evidence type="ECO:0000313" key="2">
    <source>
        <dbReference type="EMBL" id="CEM25421.1"/>
    </source>
</evidence>
<feature type="region of interest" description="Disordered" evidence="1">
    <location>
        <begin position="1"/>
        <end position="69"/>
    </location>
</feature>
<gene>
    <name evidence="2" type="ORF">Cvel_20833</name>
</gene>
<name>A0A0G4G9P3_9ALVE</name>
<accession>A0A0G4G9P3</accession>
<feature type="compositionally biased region" description="Gly residues" evidence="1">
    <location>
        <begin position="53"/>
        <end position="62"/>
    </location>
</feature>
<proteinExistence type="predicted"/>
<evidence type="ECO:0000256" key="1">
    <source>
        <dbReference type="SAM" id="MobiDB-lite"/>
    </source>
</evidence>
<sequence length="69" mass="6765">MNPESRGGGGGLGAVRVSVEGSVEVEDSGRDGHKGGRAERDGSAELGRDGQLTGEGGEGAAGAGSPDWR</sequence>
<feature type="compositionally biased region" description="Gly residues" evidence="1">
    <location>
        <begin position="1"/>
        <end position="13"/>
    </location>
</feature>
<feature type="compositionally biased region" description="Basic and acidic residues" evidence="1">
    <location>
        <begin position="27"/>
        <end position="48"/>
    </location>
</feature>
<dbReference type="VEuPathDB" id="CryptoDB:Cvel_20833"/>
<dbReference type="EMBL" id="CDMZ01001000">
    <property type="protein sequence ID" value="CEM25421.1"/>
    <property type="molecule type" value="Genomic_DNA"/>
</dbReference>
<organism evidence="2">
    <name type="scientific">Chromera velia CCMP2878</name>
    <dbReference type="NCBI Taxonomy" id="1169474"/>
    <lineage>
        <taxon>Eukaryota</taxon>
        <taxon>Sar</taxon>
        <taxon>Alveolata</taxon>
        <taxon>Colpodellida</taxon>
        <taxon>Chromeraceae</taxon>
        <taxon>Chromera</taxon>
    </lineage>
</organism>
<dbReference type="AlphaFoldDB" id="A0A0G4G9P3"/>
<protein>
    <submittedName>
        <fullName evidence="2">Uncharacterized protein</fullName>
    </submittedName>
</protein>